<dbReference type="Pfam" id="PF17645">
    <property type="entry name" value="Amdase"/>
    <property type="match status" value="1"/>
</dbReference>
<dbReference type="Gene3D" id="3.40.50.12500">
    <property type="match status" value="1"/>
</dbReference>
<dbReference type="PATRIC" id="fig|1178482.3.peg.1418"/>
<reference evidence="1 2" key="1">
    <citation type="submission" date="2013-08" db="EMBL/GenBank/DDBJ databases">
        <title>draft genome of Halomonas huanghegensis, strain BJGMM-B45T.</title>
        <authorList>
            <person name="Miao C."/>
            <person name="Wan Y."/>
            <person name="Jin W."/>
        </authorList>
    </citation>
    <scope>NUCLEOTIDE SEQUENCE [LARGE SCALE GENOMIC DNA]</scope>
    <source>
        <strain evidence="1 2">BJGMM-B45</strain>
    </source>
</reference>
<evidence type="ECO:0000313" key="2">
    <source>
        <dbReference type="Proteomes" id="UP000019113"/>
    </source>
</evidence>
<evidence type="ECO:0000313" key="1">
    <source>
        <dbReference type="EMBL" id="ERL51740.1"/>
    </source>
</evidence>
<dbReference type="PIRSF" id="PIRSF015736">
    <property type="entry name" value="MI"/>
    <property type="match status" value="1"/>
</dbReference>
<protein>
    <recommendedName>
        <fullName evidence="3">Asp/Glu/hydantoin racemase</fullName>
    </recommendedName>
</protein>
<gene>
    <name evidence="1" type="ORF">BJB45_11285</name>
</gene>
<proteinExistence type="predicted"/>
<dbReference type="EMBL" id="AVBC01000020">
    <property type="protein sequence ID" value="ERL51740.1"/>
    <property type="molecule type" value="Genomic_DNA"/>
</dbReference>
<dbReference type="PANTHER" id="PTHR40267">
    <property type="entry name" value="BLR3294 PROTEIN"/>
    <property type="match status" value="1"/>
</dbReference>
<dbReference type="Proteomes" id="UP000019113">
    <property type="component" value="Unassembled WGS sequence"/>
</dbReference>
<keyword evidence="2" id="KW-1185">Reference proteome</keyword>
<dbReference type="eggNOG" id="COG3473">
    <property type="taxonomic scope" value="Bacteria"/>
</dbReference>
<dbReference type="InterPro" id="IPR026286">
    <property type="entry name" value="MaiA/AMDase"/>
</dbReference>
<dbReference type="AlphaFoldDB" id="W1N9X1"/>
<organism evidence="1 2">
    <name type="scientific">Halomonas huangheensis</name>
    <dbReference type="NCBI Taxonomy" id="1178482"/>
    <lineage>
        <taxon>Bacteria</taxon>
        <taxon>Pseudomonadati</taxon>
        <taxon>Pseudomonadota</taxon>
        <taxon>Gammaproteobacteria</taxon>
        <taxon>Oceanospirillales</taxon>
        <taxon>Halomonadaceae</taxon>
        <taxon>Halomonas</taxon>
    </lineage>
</organism>
<name>W1N9X1_9GAMM</name>
<dbReference type="STRING" id="1178482.AR456_15770"/>
<dbReference type="RefSeq" id="WP_021818376.1">
    <property type="nucleotide sequence ID" value="NZ_AVBC01000020.1"/>
</dbReference>
<comment type="caution">
    <text evidence="1">The sequence shown here is derived from an EMBL/GenBank/DDBJ whole genome shotgun (WGS) entry which is preliminary data.</text>
</comment>
<dbReference type="OrthoDB" id="6836758at2"/>
<sequence length="245" mass="26772">MQRKLIGMLTPSSNTVLEPYTSAMLQELAPDVTAHFQRFRVKEIALDAAALAQFDPTAQLEAAALLGDAHMDVIAWNGTSASWLGFERDRHLCAAIAETTGVPATSSVLALNEILARTGVERLGLVTPYLDEIQAEIIGHYHKAGVEVIAERHLNDRGNFSFSEYHEDILVDMVRDVARARPQAITILCTNLRGAGIVEALEKDIGIPIYDSVSVTVWKALIMANVDPARVRGWGGLFQDPRLTA</sequence>
<evidence type="ECO:0008006" key="3">
    <source>
        <dbReference type="Google" id="ProtNLM"/>
    </source>
</evidence>
<dbReference type="KEGG" id="hhu:AR456_15770"/>
<dbReference type="PANTHER" id="PTHR40267:SF1">
    <property type="entry name" value="BLR3294 PROTEIN"/>
    <property type="match status" value="1"/>
</dbReference>
<accession>W1N9X1</accession>
<dbReference type="InterPro" id="IPR053714">
    <property type="entry name" value="Iso_Racemase_Enz_sf"/>
</dbReference>